<dbReference type="NCBIfam" id="NF005566">
    <property type="entry name" value="PRK07236.1"/>
    <property type="match status" value="1"/>
</dbReference>
<gene>
    <name evidence="2" type="ORF">OEZ79_18620</name>
</gene>
<dbReference type="InterPro" id="IPR036188">
    <property type="entry name" value="FAD/NAD-bd_sf"/>
</dbReference>
<evidence type="ECO:0000313" key="2">
    <source>
        <dbReference type="EMBL" id="MDC6640249.1"/>
    </source>
</evidence>
<dbReference type="InterPro" id="IPR054707">
    <property type="entry name" value="DhpH_subs-bd"/>
</dbReference>
<dbReference type="AlphaFoldDB" id="A0A9X3YE36"/>
<dbReference type="SUPFAM" id="SSF54373">
    <property type="entry name" value="FAD-linked reductases, C-terminal domain"/>
    <property type="match status" value="1"/>
</dbReference>
<name>A0A9X3YE36_9ENTR</name>
<reference evidence="2" key="1">
    <citation type="journal article" date="2023" name="Genes Genomics">
        <title>Genomic insights of Leclercia adecarboxylata strains linked to an outbreak in public hospitals in Mexico.</title>
        <authorList>
            <person name="Barrios-Villa E."/>
            <person name="Pacheco-Flores B."/>
            <person name="Lozano-Zarain P."/>
            <person name="Del Campo-Ortega R."/>
            <person name="de Jesus Ascencio-Montiel I."/>
            <person name="Gonzalez-Leon M."/>
            <person name="Camorlinga-Ponce M."/>
            <person name="Gaytan Cervantes F.J."/>
            <person name="Gonzalez Torres C."/>
            <person name="Aguilar E."/>
            <person name="Gonzalez Ibarra J."/>
            <person name="Torres Lopez F.J."/>
            <person name="Rosas-Vargas H."/>
            <person name="Gonzalez-Bonilla C.R."/>
            <person name="Del Carmen Rocha-Gracia R."/>
        </authorList>
    </citation>
    <scope>NUCLEOTIDE SEQUENCE</scope>
    <source>
        <strain evidence="2">Lac40</strain>
    </source>
</reference>
<dbReference type="Gene3D" id="3.50.50.60">
    <property type="entry name" value="FAD/NAD(P)-binding domain"/>
    <property type="match status" value="2"/>
</dbReference>
<protein>
    <submittedName>
        <fullName evidence="2">FAD binding domain-containing protein</fullName>
    </submittedName>
</protein>
<dbReference type="PANTHER" id="PTHR47469">
    <property type="entry name" value="MONOOXYGENASE-LIKE"/>
    <property type="match status" value="1"/>
</dbReference>
<dbReference type="EMBL" id="JAOURS010000024">
    <property type="protein sequence ID" value="MDC6640249.1"/>
    <property type="molecule type" value="Genomic_DNA"/>
</dbReference>
<organism evidence="2 3">
    <name type="scientific">Leclercia adecarboxylata</name>
    <dbReference type="NCBI Taxonomy" id="83655"/>
    <lineage>
        <taxon>Bacteria</taxon>
        <taxon>Pseudomonadati</taxon>
        <taxon>Pseudomonadota</taxon>
        <taxon>Gammaproteobacteria</taxon>
        <taxon>Enterobacterales</taxon>
        <taxon>Enterobacteriaceae</taxon>
        <taxon>Leclercia</taxon>
    </lineage>
</organism>
<evidence type="ECO:0000259" key="1">
    <source>
        <dbReference type="Pfam" id="PF22607"/>
    </source>
</evidence>
<dbReference type="Pfam" id="PF22607">
    <property type="entry name" value="FAD_binding-like"/>
    <property type="match status" value="1"/>
</dbReference>
<dbReference type="PANTHER" id="PTHR47469:SF2">
    <property type="entry name" value="OS06G0597600 PROTEIN"/>
    <property type="match status" value="1"/>
</dbReference>
<evidence type="ECO:0000313" key="3">
    <source>
        <dbReference type="Proteomes" id="UP001149314"/>
    </source>
</evidence>
<feature type="domain" description="2,6-dihydroxypyridine 3-monooxygenase substrate binding" evidence="1">
    <location>
        <begin position="171"/>
        <end position="298"/>
    </location>
</feature>
<dbReference type="SUPFAM" id="SSF51905">
    <property type="entry name" value="FAD/NAD(P)-binding domain"/>
    <property type="match status" value="1"/>
</dbReference>
<dbReference type="Proteomes" id="UP001149314">
    <property type="component" value="Unassembled WGS sequence"/>
</dbReference>
<accession>A0A9X3YE36</accession>
<comment type="caution">
    <text evidence="2">The sequence shown here is derived from an EMBL/GenBank/DDBJ whole genome shotgun (WGS) entry which is preliminary data.</text>
</comment>
<proteinExistence type="predicted"/>
<dbReference type="InterPro" id="IPR053212">
    <property type="entry name" value="DHP_3-monooxygenase"/>
</dbReference>
<sequence length="382" mass="42279">MIGETRPRKRAIIIGGSLGGLFAGNMLQQAGWEVDIFERSARDLDSRGGGIVLQPEVVELIRRSGIERNWDDLGVRSSHRVVYRPDGSVEHRQYAPQVQTSWSLIYSLMRSTISDIHYHKNHVLTDVAFPDNHHVTALFEGGAKVTGDLLIGADGNGSFVRKLLWSDTPEYAGYIAWRGLVPENDMPALAREQLHGDFAFASNEGSHILGYLVPGADNDLRPGHRFYNWVWYRVVDDVQREAIMTGTDGVARSYSVPEGLLSARWKAHLKEEAQRLLPPGFRDIVQATKEPFAQAIRDLAVNKMVKGRVILLGDAAAIPRPHTAASTSKAAANALALGDALKAWPDDTDKALAEWEGEQLFRGKYLRQMGMSMGNRLLFGSA</sequence>
<dbReference type="PRINTS" id="PR00420">
    <property type="entry name" value="RNGMNOXGNASE"/>
</dbReference>
<dbReference type="RefSeq" id="WP_155166554.1">
    <property type="nucleotide sequence ID" value="NZ_CBCYCG010000042.1"/>
</dbReference>